<proteinExistence type="predicted"/>
<dbReference type="EMBL" id="JAVDQH010000030">
    <property type="protein sequence ID" value="MDR6246494.1"/>
    <property type="molecule type" value="Genomic_DNA"/>
</dbReference>
<evidence type="ECO:0000256" key="1">
    <source>
        <dbReference type="ARBA" id="ARBA00023015"/>
    </source>
</evidence>
<keyword evidence="2" id="KW-0238">DNA-binding</keyword>
<dbReference type="Gene3D" id="2.60.120.10">
    <property type="entry name" value="Jelly Rolls"/>
    <property type="match status" value="1"/>
</dbReference>
<dbReference type="PRINTS" id="PR00032">
    <property type="entry name" value="HTHARAC"/>
</dbReference>
<comment type="caution">
    <text evidence="5">The sequence shown here is derived from an EMBL/GenBank/DDBJ whole genome shotgun (WGS) entry which is preliminary data.</text>
</comment>
<evidence type="ECO:0000256" key="3">
    <source>
        <dbReference type="ARBA" id="ARBA00023163"/>
    </source>
</evidence>
<dbReference type="RefSeq" id="WP_188778471.1">
    <property type="nucleotide sequence ID" value="NZ_BMMB01000018.1"/>
</dbReference>
<keyword evidence="3" id="KW-0804">Transcription</keyword>
<dbReference type="SUPFAM" id="SSF46689">
    <property type="entry name" value="Homeodomain-like"/>
    <property type="match status" value="2"/>
</dbReference>
<evidence type="ECO:0000256" key="2">
    <source>
        <dbReference type="ARBA" id="ARBA00023125"/>
    </source>
</evidence>
<dbReference type="Proteomes" id="UP001185028">
    <property type="component" value="Unassembled WGS sequence"/>
</dbReference>
<dbReference type="InterPro" id="IPR018062">
    <property type="entry name" value="HTH_AraC-typ_CS"/>
</dbReference>
<protein>
    <submittedName>
        <fullName evidence="5">AraC-like DNA-binding protein</fullName>
    </submittedName>
</protein>
<dbReference type="SMART" id="SM00342">
    <property type="entry name" value="HTH_ARAC"/>
    <property type="match status" value="1"/>
</dbReference>
<name>A0ABU1J4R3_9BACL</name>
<gene>
    <name evidence="5" type="ORF">JOC58_004439</name>
</gene>
<dbReference type="PROSITE" id="PS01124">
    <property type="entry name" value="HTH_ARAC_FAMILY_2"/>
    <property type="match status" value="1"/>
</dbReference>
<feature type="domain" description="HTH araC/xylS-type" evidence="4">
    <location>
        <begin position="190"/>
        <end position="288"/>
    </location>
</feature>
<dbReference type="InterPro" id="IPR018060">
    <property type="entry name" value="HTH_AraC"/>
</dbReference>
<dbReference type="PROSITE" id="PS00041">
    <property type="entry name" value="HTH_ARAC_FAMILY_1"/>
    <property type="match status" value="1"/>
</dbReference>
<dbReference type="Gene3D" id="1.10.10.60">
    <property type="entry name" value="Homeodomain-like"/>
    <property type="match status" value="2"/>
</dbReference>
<reference evidence="5 6" key="1">
    <citation type="submission" date="2023-07" db="EMBL/GenBank/DDBJ databases">
        <title>Genomic Encyclopedia of Type Strains, Phase IV (KMG-IV): sequencing the most valuable type-strain genomes for metagenomic binning, comparative biology and taxonomic classification.</title>
        <authorList>
            <person name="Goeker M."/>
        </authorList>
    </citation>
    <scope>NUCLEOTIDE SEQUENCE [LARGE SCALE GENOMIC DNA]</scope>
    <source>
        <strain evidence="5 6">DSM 22170</strain>
    </source>
</reference>
<evidence type="ECO:0000313" key="6">
    <source>
        <dbReference type="Proteomes" id="UP001185028"/>
    </source>
</evidence>
<dbReference type="InterPro" id="IPR014710">
    <property type="entry name" value="RmlC-like_jellyroll"/>
</dbReference>
<dbReference type="InterPro" id="IPR009057">
    <property type="entry name" value="Homeodomain-like_sf"/>
</dbReference>
<dbReference type="InterPro" id="IPR037923">
    <property type="entry name" value="HTH-like"/>
</dbReference>
<organism evidence="5 6">
    <name type="scientific">Paenibacillus hunanensis</name>
    <dbReference type="NCBI Taxonomy" id="539262"/>
    <lineage>
        <taxon>Bacteria</taxon>
        <taxon>Bacillati</taxon>
        <taxon>Bacillota</taxon>
        <taxon>Bacilli</taxon>
        <taxon>Bacillales</taxon>
        <taxon>Paenibacillaceae</taxon>
        <taxon>Paenibacillus</taxon>
    </lineage>
</organism>
<dbReference type="PANTHER" id="PTHR43280">
    <property type="entry name" value="ARAC-FAMILY TRANSCRIPTIONAL REGULATOR"/>
    <property type="match status" value="1"/>
</dbReference>
<dbReference type="InterPro" id="IPR020449">
    <property type="entry name" value="Tscrpt_reg_AraC-type_HTH"/>
</dbReference>
<keyword evidence="6" id="KW-1185">Reference proteome</keyword>
<keyword evidence="1" id="KW-0805">Transcription regulation</keyword>
<dbReference type="SUPFAM" id="SSF51215">
    <property type="entry name" value="Regulatory protein AraC"/>
    <property type="match status" value="1"/>
</dbReference>
<dbReference type="Pfam" id="PF02311">
    <property type="entry name" value="AraC_binding"/>
    <property type="match status" value="1"/>
</dbReference>
<evidence type="ECO:0000259" key="4">
    <source>
        <dbReference type="PROSITE" id="PS01124"/>
    </source>
</evidence>
<dbReference type="InterPro" id="IPR003313">
    <property type="entry name" value="AraC-bd"/>
</dbReference>
<accession>A0ABU1J4R3</accession>
<evidence type="ECO:0000313" key="5">
    <source>
        <dbReference type="EMBL" id="MDR6246494.1"/>
    </source>
</evidence>
<dbReference type="PANTHER" id="PTHR43280:SF28">
    <property type="entry name" value="HTH-TYPE TRANSCRIPTIONAL ACTIVATOR RHAS"/>
    <property type="match status" value="1"/>
</dbReference>
<sequence>MNWPVNLQEPMSMPDPSFPIKVNFCGSREYGQVLFPHHWHRHMEFLYVESGEAMIECNAKPIHVQAGDLIVLNSHDLHQGISLSSELVYYALIADLQSLQSPSQDAVETRFITPMTQNRLIFHSYIRGDTGLQRCMEDIIDEFRDRRIGHELAVKSLMYRLLALLVRGYVDDLSDWRHTENRMRNVERFTPILQHIEQHYAEEMTIEQLAELAGLSRFHFSRVFRELTGRTVTEYVNQVRINRAEYLLLNTGMTVSEVAMAAGYNDISYFSRTFKKYRDRAPSDARAGRM</sequence>
<dbReference type="Pfam" id="PF12833">
    <property type="entry name" value="HTH_18"/>
    <property type="match status" value="1"/>
</dbReference>